<reference evidence="1 2" key="1">
    <citation type="journal article" date="2021" name="Microorganisms">
        <title>The Ever-Expanding Pseudomonas Genus: Description of 43 New Species and Partition of the Pseudomonas putida Group.</title>
        <authorList>
            <person name="Girard L."/>
            <person name="Lood C."/>
            <person name="Hofte M."/>
            <person name="Vandamme P."/>
            <person name="Rokni-Zadeh H."/>
            <person name="van Noort V."/>
            <person name="Lavigne R."/>
            <person name="De Mot R."/>
        </authorList>
    </citation>
    <scope>NUCLEOTIDE SEQUENCE [LARGE SCALE GENOMIC DNA]</scope>
    <source>
        <strain evidence="1 2">COW77</strain>
    </source>
</reference>
<keyword evidence="2" id="KW-1185">Reference proteome</keyword>
<dbReference type="Proteomes" id="UP000824010">
    <property type="component" value="Chromosome"/>
</dbReference>
<accession>A0ABX8NEJ3</accession>
<proteinExistence type="predicted"/>
<evidence type="ECO:0000313" key="2">
    <source>
        <dbReference type="Proteomes" id="UP000824010"/>
    </source>
</evidence>
<gene>
    <name evidence="1" type="ORF">KSS90_13055</name>
</gene>
<dbReference type="RefSeq" id="WP_217865871.1">
    <property type="nucleotide sequence ID" value="NZ_CP077077.1"/>
</dbReference>
<evidence type="ECO:0000313" key="1">
    <source>
        <dbReference type="EMBL" id="QXH54310.1"/>
    </source>
</evidence>
<name>A0ABX8NEJ3_9PSED</name>
<protein>
    <submittedName>
        <fullName evidence="1">Uncharacterized protein</fullName>
    </submittedName>
</protein>
<organism evidence="1 2">
    <name type="scientific">Pseudomonas maumuensis</name>
    <dbReference type="NCBI Taxonomy" id="2842354"/>
    <lineage>
        <taxon>Bacteria</taxon>
        <taxon>Pseudomonadati</taxon>
        <taxon>Pseudomonadota</taxon>
        <taxon>Gammaproteobacteria</taxon>
        <taxon>Pseudomonadales</taxon>
        <taxon>Pseudomonadaceae</taxon>
        <taxon>Pseudomonas</taxon>
    </lineage>
</organism>
<sequence>MNEIDAQTNRPMEAPLYRRVLGRPPTKDFATQGFCEGTLLFSIREAFYKAIFSFCQRHVYAADLIVELSADPGHCAIHSLTPDLESCLAPFTVDVRYTFDEQRIYSAVSLRER</sequence>
<dbReference type="EMBL" id="CP077077">
    <property type="protein sequence ID" value="QXH54310.1"/>
    <property type="molecule type" value="Genomic_DNA"/>
</dbReference>